<dbReference type="Proteomes" id="UP000885621">
    <property type="component" value="Unassembled WGS sequence"/>
</dbReference>
<dbReference type="Pfam" id="PF14385">
    <property type="entry name" value="DUF4416"/>
    <property type="match status" value="1"/>
</dbReference>
<comment type="caution">
    <text evidence="1">The sequence shown here is derived from an EMBL/GenBank/DDBJ whole genome shotgun (WGS) entry which is preliminary data.</text>
</comment>
<dbReference type="AlphaFoldDB" id="A0A832DQX2"/>
<proteinExistence type="predicted"/>
<reference evidence="1" key="1">
    <citation type="journal article" date="2020" name="mSystems">
        <title>Genome- and Community-Level Interaction Insights into Carbon Utilization and Element Cycling Functions of Hydrothermarchaeota in Hydrothermal Sediment.</title>
        <authorList>
            <person name="Zhou Z."/>
            <person name="Liu Y."/>
            <person name="Xu W."/>
            <person name="Pan J."/>
            <person name="Luo Z.H."/>
            <person name="Li M."/>
        </authorList>
    </citation>
    <scope>NUCLEOTIDE SEQUENCE [LARGE SCALE GENOMIC DNA]</scope>
    <source>
        <strain evidence="1">SpSt-1257</strain>
    </source>
</reference>
<accession>A0A832DQX2</accession>
<organism evidence="1">
    <name type="scientific">Sulfurihydrogenibium azorense</name>
    <dbReference type="NCBI Taxonomy" id="309806"/>
    <lineage>
        <taxon>Bacteria</taxon>
        <taxon>Pseudomonadati</taxon>
        <taxon>Aquificota</taxon>
        <taxon>Aquificia</taxon>
        <taxon>Aquificales</taxon>
        <taxon>Hydrogenothermaceae</taxon>
        <taxon>Sulfurihydrogenibium</taxon>
    </lineage>
</organism>
<protein>
    <submittedName>
        <fullName evidence="1">DUF4416 family protein</fullName>
    </submittedName>
</protein>
<dbReference type="EMBL" id="DSFC01000231">
    <property type="protein sequence ID" value="HEV09544.1"/>
    <property type="molecule type" value="Genomic_DNA"/>
</dbReference>
<evidence type="ECO:0000313" key="1">
    <source>
        <dbReference type="EMBL" id="HEV09544.1"/>
    </source>
</evidence>
<sequence length="170" mass="20203">MPNKALLIFAIMWNENKVENLNAAIKILESKFGKIVKKSDDFILSYSNYYEKEMGEGLKKSFFMTDFIIDKEDSINLKHYTMNLEDDFRENGRRTVNIDPVYLDEYQVVALSHKNKGSRIYIGKGVYAEMELLYHHGSFQPLLWTYLDYKDNVNFFNEARKYFLEWMENG</sequence>
<dbReference type="InterPro" id="IPR025529">
    <property type="entry name" value="DUF4416"/>
</dbReference>
<name>A0A832DQX2_9AQUI</name>
<gene>
    <name evidence="1" type="ORF">ENO34_04000</name>
</gene>